<evidence type="ECO:0000313" key="3">
    <source>
        <dbReference type="Proteomes" id="UP000075357"/>
    </source>
</evidence>
<name>A0A150HE83_9MICO</name>
<dbReference type="PATRIC" id="fig|36807.3.peg.2207"/>
<dbReference type="STRING" id="36807.Mlaev_02174"/>
<comment type="caution">
    <text evidence="2">The sequence shown here is derived from an EMBL/GenBank/DDBJ whole genome shotgun (WGS) entry which is preliminary data.</text>
</comment>
<dbReference type="Proteomes" id="UP000075357">
    <property type="component" value="Unassembled WGS sequence"/>
</dbReference>
<dbReference type="InterPro" id="IPR019277">
    <property type="entry name" value="DUF2304"/>
</dbReference>
<organism evidence="2 3">
    <name type="scientific">Microbacterium laevaniformans</name>
    <dbReference type="NCBI Taxonomy" id="36807"/>
    <lineage>
        <taxon>Bacteria</taxon>
        <taxon>Bacillati</taxon>
        <taxon>Actinomycetota</taxon>
        <taxon>Actinomycetes</taxon>
        <taxon>Micrococcales</taxon>
        <taxon>Microbacteriaceae</taxon>
        <taxon>Microbacterium</taxon>
    </lineage>
</organism>
<keyword evidence="1" id="KW-0472">Membrane</keyword>
<dbReference type="Pfam" id="PF10066">
    <property type="entry name" value="DUF2304"/>
    <property type="match status" value="1"/>
</dbReference>
<keyword evidence="1" id="KW-0812">Transmembrane</keyword>
<protein>
    <recommendedName>
        <fullName evidence="4">DUF2304 domain-containing protein</fullName>
    </recommendedName>
</protein>
<sequence>MIVVLGAVLAVILLVVVLWMLLTRRLREKYAFLYLLLGVVLLVLGLFPNLLSRATALLGVQLPVNLLFAAAIIVLLGIALHQSWELSLSEDEARRLAEEVAILGARLDAIEALTIDDAGSAKDVSTDSSDRPPLTG</sequence>
<evidence type="ECO:0000313" key="2">
    <source>
        <dbReference type="EMBL" id="KXZ59930.1"/>
    </source>
</evidence>
<feature type="transmembrane region" description="Helical" evidence="1">
    <location>
        <begin position="6"/>
        <end position="23"/>
    </location>
</feature>
<dbReference type="AlphaFoldDB" id="A0A150HE83"/>
<dbReference type="RefSeq" id="WP_082784313.1">
    <property type="nucleotide sequence ID" value="NZ_LRAD01000042.1"/>
</dbReference>
<keyword evidence="1" id="KW-1133">Transmembrane helix</keyword>
<gene>
    <name evidence="2" type="ORF">Mlaev_02174</name>
</gene>
<proteinExistence type="predicted"/>
<accession>A0A150HE83</accession>
<feature type="transmembrane region" description="Helical" evidence="1">
    <location>
        <begin position="62"/>
        <end position="80"/>
    </location>
</feature>
<reference evidence="2 3" key="1">
    <citation type="submission" date="2016-01" db="EMBL/GenBank/DDBJ databases">
        <title>Draft genome sequences of Microbacterium laevaniformans LCDC 91-0039 and the type strain of Microbacterium hominis LCDC 84-209.</title>
        <authorList>
            <person name="Bernier A.-M."/>
            <person name="Bernard K."/>
        </authorList>
    </citation>
    <scope>NUCLEOTIDE SEQUENCE [LARGE SCALE GENOMIC DNA]</scope>
    <source>
        <strain evidence="2 3">LCDC 91-0039</strain>
    </source>
</reference>
<feature type="transmembrane region" description="Helical" evidence="1">
    <location>
        <begin position="30"/>
        <end position="50"/>
    </location>
</feature>
<keyword evidence="3" id="KW-1185">Reference proteome</keyword>
<dbReference type="EMBL" id="LRAD01000042">
    <property type="protein sequence ID" value="KXZ59930.1"/>
    <property type="molecule type" value="Genomic_DNA"/>
</dbReference>
<evidence type="ECO:0000256" key="1">
    <source>
        <dbReference type="SAM" id="Phobius"/>
    </source>
</evidence>
<evidence type="ECO:0008006" key="4">
    <source>
        <dbReference type="Google" id="ProtNLM"/>
    </source>
</evidence>